<evidence type="ECO:0000256" key="7">
    <source>
        <dbReference type="SAM" id="Phobius"/>
    </source>
</evidence>
<dbReference type="RefSeq" id="WP_320225548.1">
    <property type="nucleotide sequence ID" value="NZ_JAVIJB010000006.1"/>
</dbReference>
<name>A0ABU4Z0C3_9HYPH</name>
<feature type="transmembrane region" description="Helical" evidence="7">
    <location>
        <begin position="131"/>
        <end position="151"/>
    </location>
</feature>
<dbReference type="InterPro" id="IPR022791">
    <property type="entry name" value="L-PG_synthase/AglD"/>
</dbReference>
<keyword evidence="2" id="KW-1003">Cell membrane</keyword>
<protein>
    <submittedName>
        <fullName evidence="8">Lysylphosphatidylglycerol synthase transmembrane domain-containing protein</fullName>
    </submittedName>
</protein>
<keyword evidence="4 7" id="KW-1133">Transmembrane helix</keyword>
<gene>
    <name evidence="8" type="ORF">RFN29_07885</name>
</gene>
<dbReference type="Pfam" id="PF03706">
    <property type="entry name" value="LPG_synthase_TM"/>
    <property type="match status" value="1"/>
</dbReference>
<feature type="transmembrane region" description="Helical" evidence="7">
    <location>
        <begin position="49"/>
        <end position="68"/>
    </location>
</feature>
<feature type="transmembrane region" description="Helical" evidence="7">
    <location>
        <begin position="301"/>
        <end position="323"/>
    </location>
</feature>
<keyword evidence="9" id="KW-1185">Reference proteome</keyword>
<feature type="transmembrane region" description="Helical" evidence="7">
    <location>
        <begin position="275"/>
        <end position="295"/>
    </location>
</feature>
<evidence type="ECO:0000256" key="6">
    <source>
        <dbReference type="SAM" id="MobiDB-lite"/>
    </source>
</evidence>
<proteinExistence type="predicted"/>
<evidence type="ECO:0000256" key="4">
    <source>
        <dbReference type="ARBA" id="ARBA00022989"/>
    </source>
</evidence>
<dbReference type="NCBIfam" id="TIGR00374">
    <property type="entry name" value="flippase-like domain"/>
    <property type="match status" value="1"/>
</dbReference>
<comment type="caution">
    <text evidence="8">The sequence shown here is derived from an EMBL/GenBank/DDBJ whole genome shotgun (WGS) entry which is preliminary data.</text>
</comment>
<evidence type="ECO:0000256" key="1">
    <source>
        <dbReference type="ARBA" id="ARBA00004651"/>
    </source>
</evidence>
<feature type="region of interest" description="Disordered" evidence="6">
    <location>
        <begin position="324"/>
        <end position="345"/>
    </location>
</feature>
<organism evidence="8 9">
    <name type="scientific">Mesorhizobium captivum</name>
    <dbReference type="NCBI Taxonomy" id="3072319"/>
    <lineage>
        <taxon>Bacteria</taxon>
        <taxon>Pseudomonadati</taxon>
        <taxon>Pseudomonadota</taxon>
        <taxon>Alphaproteobacteria</taxon>
        <taxon>Hyphomicrobiales</taxon>
        <taxon>Phyllobacteriaceae</taxon>
        <taxon>Mesorhizobium</taxon>
    </lineage>
</organism>
<evidence type="ECO:0000313" key="8">
    <source>
        <dbReference type="EMBL" id="MDX8491497.1"/>
    </source>
</evidence>
<reference evidence="8 9" key="1">
    <citation type="submission" date="2023-08" db="EMBL/GenBank/DDBJ databases">
        <title>Implementing the SeqCode for naming new Mesorhizobium species isolated from Vachellia karroo root nodules.</title>
        <authorList>
            <person name="Van Lill M."/>
        </authorList>
    </citation>
    <scope>NUCLEOTIDE SEQUENCE [LARGE SCALE GENOMIC DNA]</scope>
    <source>
        <strain evidence="8 9">VK22B</strain>
    </source>
</reference>
<feature type="transmembrane region" description="Helical" evidence="7">
    <location>
        <begin position="88"/>
        <end position="111"/>
    </location>
</feature>
<evidence type="ECO:0000256" key="5">
    <source>
        <dbReference type="ARBA" id="ARBA00023136"/>
    </source>
</evidence>
<keyword evidence="3 7" id="KW-0812">Transmembrane</keyword>
<dbReference type="PANTHER" id="PTHR39087">
    <property type="entry name" value="UPF0104 MEMBRANE PROTEIN MJ1595"/>
    <property type="match status" value="1"/>
</dbReference>
<feature type="transmembrane region" description="Helical" evidence="7">
    <location>
        <begin position="16"/>
        <end position="37"/>
    </location>
</feature>
<feature type="transmembrane region" description="Helical" evidence="7">
    <location>
        <begin position="241"/>
        <end position="263"/>
    </location>
</feature>
<accession>A0ABU4Z0C3</accession>
<dbReference type="Proteomes" id="UP001271249">
    <property type="component" value="Unassembled WGS sequence"/>
</dbReference>
<dbReference type="PANTHER" id="PTHR39087:SF2">
    <property type="entry name" value="UPF0104 MEMBRANE PROTEIN MJ1595"/>
    <property type="match status" value="1"/>
</dbReference>
<feature type="transmembrane region" description="Helical" evidence="7">
    <location>
        <begin position="212"/>
        <end position="235"/>
    </location>
</feature>
<dbReference type="EMBL" id="JAVIJC010000006">
    <property type="protein sequence ID" value="MDX8491497.1"/>
    <property type="molecule type" value="Genomic_DNA"/>
</dbReference>
<evidence type="ECO:0000313" key="9">
    <source>
        <dbReference type="Proteomes" id="UP001271249"/>
    </source>
</evidence>
<sequence length="345" mass="36299">MLSSEQGRNTFRARSLLVPTIIIFLAAYLMLSSSVGFGDVMASMAAIDLRVLAVVLALSLVNYALRFWRWSLMLSPSSNALPPSRHFLIYLTGFALTTTPGKVGEALRTFYLRPFGISPRRCLAALYNERLLDLVAIGVLAMFIVASSGAVTRSFGLLGAALVTALIVAQHPATIARLERLSAFLPGRLIPSLTNAATTFLRDVRSMMTVRLAIIGTLLGLLAWGAEGLGTYIVARELGLNIGPLAAIGIYAVAMLAGALSFLPGGLGSTEIVMISFLAYAGATAPEAVATTTIVRLATLWFAVALGLGAWSAIEAFPGPIAAGSGHTSERKSPYAASPSDPKGR</sequence>
<evidence type="ECO:0000256" key="3">
    <source>
        <dbReference type="ARBA" id="ARBA00022692"/>
    </source>
</evidence>
<keyword evidence="5 7" id="KW-0472">Membrane</keyword>
<comment type="subcellular location">
    <subcellularLocation>
        <location evidence="1">Cell membrane</location>
        <topology evidence="1">Multi-pass membrane protein</topology>
    </subcellularLocation>
</comment>
<evidence type="ECO:0000256" key="2">
    <source>
        <dbReference type="ARBA" id="ARBA00022475"/>
    </source>
</evidence>